<comment type="function">
    <text evidence="9">Protein phosphatase that catalyzes the dephosphorylation of the C-terminal domain of RNA polymerase II. Plays a role in RNA processing and termination.</text>
</comment>
<evidence type="ECO:0000256" key="2">
    <source>
        <dbReference type="ARBA" id="ARBA00008978"/>
    </source>
</evidence>
<evidence type="ECO:0000256" key="9">
    <source>
        <dbReference type="RuleBase" id="RU369031"/>
    </source>
</evidence>
<keyword evidence="6 9" id="KW-0539">Nucleus</keyword>
<evidence type="ECO:0000256" key="3">
    <source>
        <dbReference type="ARBA" id="ARBA00022664"/>
    </source>
</evidence>
<dbReference type="EMBL" id="GL883009">
    <property type="protein sequence ID" value="EGG22578.1"/>
    <property type="molecule type" value="Genomic_DNA"/>
</dbReference>
<evidence type="ECO:0000256" key="4">
    <source>
        <dbReference type="ARBA" id="ARBA00022801"/>
    </source>
</evidence>
<reference evidence="11" key="1">
    <citation type="journal article" date="2011" name="Genome Res.">
        <title>Phylogeny-wide analysis of social amoeba genomes highlights ancient origins for complex intercellular communication.</title>
        <authorList>
            <person name="Heidel A.J."/>
            <person name="Lawal H.M."/>
            <person name="Felder M."/>
            <person name="Schilde C."/>
            <person name="Helps N.R."/>
            <person name="Tunggal B."/>
            <person name="Rivero F."/>
            <person name="John U."/>
            <person name="Schleicher M."/>
            <person name="Eichinger L."/>
            <person name="Platzer M."/>
            <person name="Noegel A.A."/>
            <person name="Schaap P."/>
            <person name="Gloeckner G."/>
        </authorList>
    </citation>
    <scope>NUCLEOTIDE SEQUENCE [LARGE SCALE GENOMIC DNA]</scope>
    <source>
        <strain evidence="11">SH3</strain>
    </source>
</reference>
<dbReference type="Pfam" id="PF04722">
    <property type="entry name" value="Ssu72"/>
    <property type="match status" value="1"/>
</dbReference>
<dbReference type="RefSeq" id="XP_004360429.1">
    <property type="nucleotide sequence ID" value="XM_004360372.1"/>
</dbReference>
<evidence type="ECO:0000313" key="11">
    <source>
        <dbReference type="Proteomes" id="UP000007797"/>
    </source>
</evidence>
<comment type="catalytic activity">
    <reaction evidence="8 9">
        <text>O-phospho-L-threonyl-[protein] + H2O = L-threonyl-[protein] + phosphate</text>
        <dbReference type="Rhea" id="RHEA:47004"/>
        <dbReference type="Rhea" id="RHEA-COMP:11060"/>
        <dbReference type="Rhea" id="RHEA-COMP:11605"/>
        <dbReference type="ChEBI" id="CHEBI:15377"/>
        <dbReference type="ChEBI" id="CHEBI:30013"/>
        <dbReference type="ChEBI" id="CHEBI:43474"/>
        <dbReference type="ChEBI" id="CHEBI:61977"/>
        <dbReference type="EC" id="3.1.3.16"/>
    </reaction>
</comment>
<dbReference type="EC" id="3.1.3.16" evidence="9"/>
<evidence type="ECO:0000313" key="10">
    <source>
        <dbReference type="EMBL" id="EGG22578.1"/>
    </source>
</evidence>
<name>F4PQB5_CACFS</name>
<dbReference type="InterPro" id="IPR006811">
    <property type="entry name" value="RNA_pol_II_suA"/>
</dbReference>
<sequence length="78" mass="8800">MSISPPLSSPPAVVVTTTASFTLPFHDTHEEAVGGAQHALQLINIIDDNDNWEDSMDKILDQFYRKTGRQLLYSLMFY</sequence>
<keyword evidence="11" id="KW-1185">Reference proteome</keyword>
<dbReference type="GO" id="GO:0005634">
    <property type="term" value="C:nucleus"/>
    <property type="evidence" value="ECO:0007669"/>
    <property type="project" value="UniProtKB-SubCell"/>
</dbReference>
<dbReference type="AlphaFoldDB" id="F4PQB5"/>
<dbReference type="GO" id="GO:0006397">
    <property type="term" value="P:mRNA processing"/>
    <property type="evidence" value="ECO:0007669"/>
    <property type="project" value="UniProtKB-KW"/>
</dbReference>
<dbReference type="GO" id="GO:0004722">
    <property type="term" value="F:protein serine/threonine phosphatase activity"/>
    <property type="evidence" value="ECO:0007669"/>
    <property type="project" value="UniProtKB-UniRule"/>
</dbReference>
<keyword evidence="5 9" id="KW-0904">Protein phosphatase</keyword>
<dbReference type="STRING" id="1054147.F4PQB5"/>
<protein>
    <recommendedName>
        <fullName evidence="9">RNA polymerase II subunit A C-terminal domain phosphatase SSU72</fullName>
        <shortName evidence="9">CTD phosphatase SSU72</shortName>
        <ecNumber evidence="9">3.1.3.16</ecNumber>
    </recommendedName>
</protein>
<comment type="similarity">
    <text evidence="2 9">Belongs to the SSU72 phosphatase family.</text>
</comment>
<accession>F4PQB5</accession>
<comment type="catalytic activity">
    <reaction evidence="7 9">
        <text>O-phospho-L-seryl-[protein] + H2O = L-seryl-[protein] + phosphate</text>
        <dbReference type="Rhea" id="RHEA:20629"/>
        <dbReference type="Rhea" id="RHEA-COMP:9863"/>
        <dbReference type="Rhea" id="RHEA-COMP:11604"/>
        <dbReference type="ChEBI" id="CHEBI:15377"/>
        <dbReference type="ChEBI" id="CHEBI:29999"/>
        <dbReference type="ChEBI" id="CHEBI:43474"/>
        <dbReference type="ChEBI" id="CHEBI:83421"/>
        <dbReference type="EC" id="3.1.3.16"/>
    </reaction>
</comment>
<proteinExistence type="inferred from homology"/>
<evidence type="ECO:0000256" key="7">
    <source>
        <dbReference type="ARBA" id="ARBA00047761"/>
    </source>
</evidence>
<evidence type="ECO:0000256" key="8">
    <source>
        <dbReference type="ARBA" id="ARBA00048336"/>
    </source>
</evidence>
<evidence type="ECO:0000256" key="6">
    <source>
        <dbReference type="ARBA" id="ARBA00023242"/>
    </source>
</evidence>
<evidence type="ECO:0000256" key="5">
    <source>
        <dbReference type="ARBA" id="ARBA00022912"/>
    </source>
</evidence>
<dbReference type="Proteomes" id="UP000007797">
    <property type="component" value="Unassembled WGS sequence"/>
</dbReference>
<organism evidence="10 11">
    <name type="scientific">Cavenderia fasciculata</name>
    <name type="common">Slime mold</name>
    <name type="synonym">Dictyostelium fasciculatum</name>
    <dbReference type="NCBI Taxonomy" id="261658"/>
    <lineage>
        <taxon>Eukaryota</taxon>
        <taxon>Amoebozoa</taxon>
        <taxon>Evosea</taxon>
        <taxon>Eumycetozoa</taxon>
        <taxon>Dictyostelia</taxon>
        <taxon>Acytosteliales</taxon>
        <taxon>Cavenderiaceae</taxon>
        <taxon>Cavenderia</taxon>
    </lineage>
</organism>
<keyword evidence="4 9" id="KW-0378">Hydrolase</keyword>
<gene>
    <name evidence="10" type="ORF">DFA_04708</name>
</gene>
<dbReference type="KEGG" id="dfa:DFA_04708"/>
<evidence type="ECO:0000256" key="1">
    <source>
        <dbReference type="ARBA" id="ARBA00004123"/>
    </source>
</evidence>
<comment type="subcellular location">
    <subcellularLocation>
        <location evidence="1 9">Nucleus</location>
    </subcellularLocation>
</comment>
<keyword evidence="3 9" id="KW-0507">mRNA processing</keyword>
<dbReference type="GeneID" id="14874742"/>
<dbReference type="Gene3D" id="3.40.50.2300">
    <property type="match status" value="1"/>
</dbReference>